<dbReference type="AlphaFoldDB" id="A0A6J3M4S3"/>
<sequence length="272" mass="28527">MAHAQSGLEVVASTPDYSLPQPHYPAQLSTSTDPESKPPYHGPSYDQNGQYAPAVNTAYIAPDENLPESSKHQRICGLTPLFYGIVVASVAAIVVGIALGVGLGTQLAKQNTSDSSSTSARVTVTSFATALATVTVTATRTGTASQPSATGLATNFVAVKHGSIASLSNPCPAANGTVYVTPDNQVYRANCEQSLDGADISNVWAFSHEDCIDACASFNSRAVTNASCAQILWTRNMQVPPSNQFGNCWLKTSAARLKSRNDDTIMAVLNGR</sequence>
<feature type="transmembrane region" description="Helical" evidence="2">
    <location>
        <begin position="81"/>
        <end position="103"/>
    </location>
</feature>
<organism evidence="4">
    <name type="scientific">Dissoconium aciculare CBS 342.82</name>
    <dbReference type="NCBI Taxonomy" id="1314786"/>
    <lineage>
        <taxon>Eukaryota</taxon>
        <taxon>Fungi</taxon>
        <taxon>Dikarya</taxon>
        <taxon>Ascomycota</taxon>
        <taxon>Pezizomycotina</taxon>
        <taxon>Dothideomycetes</taxon>
        <taxon>Dothideomycetidae</taxon>
        <taxon>Mycosphaerellales</taxon>
        <taxon>Dissoconiaceae</taxon>
        <taxon>Dissoconium</taxon>
    </lineage>
</organism>
<keyword evidence="3" id="KW-1185">Reference proteome</keyword>
<evidence type="ECO:0000313" key="4">
    <source>
        <dbReference type="RefSeq" id="XP_033459929.1"/>
    </source>
</evidence>
<evidence type="ECO:0008006" key="5">
    <source>
        <dbReference type="Google" id="ProtNLM"/>
    </source>
</evidence>
<feature type="region of interest" description="Disordered" evidence="1">
    <location>
        <begin position="12"/>
        <end position="48"/>
    </location>
</feature>
<dbReference type="RefSeq" id="XP_033459929.1">
    <property type="nucleotide sequence ID" value="XM_033603142.1"/>
</dbReference>
<dbReference type="GeneID" id="54360942"/>
<gene>
    <name evidence="4" type="ORF">K489DRAFT_370509</name>
</gene>
<reference evidence="4" key="3">
    <citation type="submission" date="2025-08" db="UniProtKB">
        <authorList>
            <consortium name="RefSeq"/>
        </authorList>
    </citation>
    <scope>IDENTIFICATION</scope>
    <source>
        <strain evidence="4">CBS 342.82</strain>
    </source>
</reference>
<evidence type="ECO:0000256" key="2">
    <source>
        <dbReference type="SAM" id="Phobius"/>
    </source>
</evidence>
<protein>
    <recommendedName>
        <fullName evidence="5">Apple domain-containing protein</fullName>
    </recommendedName>
</protein>
<reference evidence="4" key="1">
    <citation type="submission" date="2020-01" db="EMBL/GenBank/DDBJ databases">
        <authorList>
            <consortium name="DOE Joint Genome Institute"/>
            <person name="Haridas S."/>
            <person name="Albert R."/>
            <person name="Binder M."/>
            <person name="Bloem J."/>
            <person name="Labutti K."/>
            <person name="Salamov A."/>
            <person name="Andreopoulos B."/>
            <person name="Baker S.E."/>
            <person name="Barry K."/>
            <person name="Bills G."/>
            <person name="Bluhm B.H."/>
            <person name="Cannon C."/>
            <person name="Castanera R."/>
            <person name="Culley D.E."/>
            <person name="Daum C."/>
            <person name="Ezra D."/>
            <person name="Gonzalez J.B."/>
            <person name="Henrissat B."/>
            <person name="Kuo A."/>
            <person name="Liang C."/>
            <person name="Lipzen A."/>
            <person name="Lutzoni F."/>
            <person name="Magnuson J."/>
            <person name="Mondo S."/>
            <person name="Nolan M."/>
            <person name="Ohm R."/>
            <person name="Pangilinan J."/>
            <person name="Park H.-J."/>
            <person name="Ramirez L."/>
            <person name="Alfaro M."/>
            <person name="Sun H."/>
            <person name="Tritt A."/>
            <person name="Yoshinaga Y."/>
            <person name="Zwiers L.-H."/>
            <person name="Turgeon B.G."/>
            <person name="Goodwin S.B."/>
            <person name="Spatafora J.W."/>
            <person name="Crous P.W."/>
            <person name="Grigoriev I.V."/>
        </authorList>
    </citation>
    <scope>NUCLEOTIDE SEQUENCE</scope>
    <source>
        <strain evidence="4">CBS 342.82</strain>
    </source>
</reference>
<dbReference type="Proteomes" id="UP000504637">
    <property type="component" value="Unplaced"/>
</dbReference>
<name>A0A6J3M4S3_9PEZI</name>
<proteinExistence type="predicted"/>
<keyword evidence="2" id="KW-0812">Transmembrane</keyword>
<evidence type="ECO:0000256" key="1">
    <source>
        <dbReference type="SAM" id="MobiDB-lite"/>
    </source>
</evidence>
<reference evidence="4" key="2">
    <citation type="submission" date="2020-04" db="EMBL/GenBank/DDBJ databases">
        <authorList>
            <consortium name="NCBI Genome Project"/>
        </authorList>
    </citation>
    <scope>NUCLEOTIDE SEQUENCE</scope>
    <source>
        <strain evidence="4">CBS 342.82</strain>
    </source>
</reference>
<keyword evidence="2" id="KW-1133">Transmembrane helix</keyword>
<dbReference type="OrthoDB" id="5358884at2759"/>
<keyword evidence="2" id="KW-0472">Membrane</keyword>
<accession>A0A6J3M4S3</accession>
<evidence type="ECO:0000313" key="3">
    <source>
        <dbReference type="Proteomes" id="UP000504637"/>
    </source>
</evidence>